<dbReference type="AlphaFoldDB" id="A0A8I2YY26"/>
<accession>A0A8I2YY26</accession>
<feature type="region of interest" description="Disordered" evidence="1">
    <location>
        <begin position="582"/>
        <end position="605"/>
    </location>
</feature>
<feature type="compositionally biased region" description="Polar residues" evidence="1">
    <location>
        <begin position="595"/>
        <end position="605"/>
    </location>
</feature>
<feature type="region of interest" description="Disordered" evidence="1">
    <location>
        <begin position="638"/>
        <end position="657"/>
    </location>
</feature>
<feature type="compositionally biased region" description="Basic and acidic residues" evidence="1">
    <location>
        <begin position="508"/>
        <end position="520"/>
    </location>
</feature>
<feature type="compositionally biased region" description="Polar residues" evidence="1">
    <location>
        <begin position="147"/>
        <end position="156"/>
    </location>
</feature>
<evidence type="ECO:0000313" key="2">
    <source>
        <dbReference type="EMBL" id="KAG6380800.1"/>
    </source>
</evidence>
<comment type="caution">
    <text evidence="2">The sequence shown here is derived from an EMBL/GenBank/DDBJ whole genome shotgun (WGS) entry which is preliminary data.</text>
</comment>
<organism evidence="2 3">
    <name type="scientific">Boletus reticuloceps</name>
    <dbReference type="NCBI Taxonomy" id="495285"/>
    <lineage>
        <taxon>Eukaryota</taxon>
        <taxon>Fungi</taxon>
        <taxon>Dikarya</taxon>
        <taxon>Basidiomycota</taxon>
        <taxon>Agaricomycotina</taxon>
        <taxon>Agaricomycetes</taxon>
        <taxon>Agaricomycetidae</taxon>
        <taxon>Boletales</taxon>
        <taxon>Boletineae</taxon>
        <taxon>Boletaceae</taxon>
        <taxon>Boletoideae</taxon>
        <taxon>Boletus</taxon>
    </lineage>
</organism>
<feature type="region of interest" description="Disordered" evidence="1">
    <location>
        <begin position="499"/>
        <end position="522"/>
    </location>
</feature>
<dbReference type="OrthoDB" id="2422840at2759"/>
<reference evidence="2" key="1">
    <citation type="submission" date="2021-03" db="EMBL/GenBank/DDBJ databases">
        <title>Evolutionary innovations through gain and loss of genes in the ectomycorrhizal Boletales.</title>
        <authorList>
            <person name="Wu G."/>
            <person name="Miyauchi S."/>
            <person name="Morin E."/>
            <person name="Yang Z.-L."/>
            <person name="Xu J."/>
            <person name="Martin F.M."/>
        </authorList>
    </citation>
    <scope>NUCLEOTIDE SEQUENCE</scope>
    <source>
        <strain evidence="2">BR01</strain>
    </source>
</reference>
<name>A0A8I2YY26_9AGAM</name>
<keyword evidence="3" id="KW-1185">Reference proteome</keyword>
<evidence type="ECO:0000313" key="3">
    <source>
        <dbReference type="Proteomes" id="UP000683000"/>
    </source>
</evidence>
<proteinExistence type="predicted"/>
<dbReference type="Proteomes" id="UP000683000">
    <property type="component" value="Unassembled WGS sequence"/>
</dbReference>
<feature type="region of interest" description="Disordered" evidence="1">
    <location>
        <begin position="137"/>
        <end position="175"/>
    </location>
</feature>
<protein>
    <submittedName>
        <fullName evidence="2">Uncharacterized protein</fullName>
    </submittedName>
</protein>
<sequence>MLQAASPELIDGEDGDINDHNMEIVNGRTTLTFSSPPPPSIHSSYGSEVDELWNISPSGTPPTSLIAAKMDEFEIPRVRKFGHKNTLVDESTNDSGAAALLTVANSPGFFITSFISAPIPMTQTQKPITSQLEGIKFGMHPPHPLSPGQSTSNSLLGQPPSALGKQADERASASPADCVKGFEEQPFDGAVASIYVSTPQDPLSLLIEEQLDDKDIILMDVPHLPPPTIHPRNPTLFPKGIHCFVAPKGEITRLNTASHEIEPVGPTAFLRPVKGIKPLALDLSWRPFNFGKTMPTDEEVAGIANPVQLEVEALEYCDEYAKTPSLLDLDIPPILTEDVQPTLMPMLPRGCRELGASPTPKRAEESAHIEYLLTQRERMRASGAKLTFEAEVEVEGDADLDVDTDQRMAPWPHIDGHGSIIFQHESLCHNEEHHGPRDTFDFVEYHSRSQTDHGYSFNDSGIDIMDNNFGQLSATEFGVSLLLHPLQDDLLHYVGTSVANKENDDDQSENKENVAPRDLDDYQPVDHLLDPLDTQYDWSGYFEFPESETPSFEPLSFASQSQLLGPSDNLTKSKVQDVPPLTPSAHVKHPGDYLASTSEYEQTNSRLTKRRKLDDLVPATSKDLFSTFIGFRNQLEATSSRTLEPSETRNNTPTPHQTLDVQILPRATPDDVFDQHTLRLPEPWIPSAAIHRYLASMTLIQKRALVRELQGHHCRVDLVERYDLGCADIIIDPDSGVLFIPLLALPAHLESTVGRISRESWRYLNLLVILEAFPSAESYRADLSRNNRPVPYAYTPPVCKAIKKLKRNLGIAEGCGTMDPRCRVTWAFANSIEEAAKFGESDLARVHVMNAFAAFIMLYDKSLETILELSPEARLADFGHLLGEERMVRRQSSLFPVDPSLMMQMALNAVIESRMQQIVADVADVDP</sequence>
<evidence type="ECO:0000256" key="1">
    <source>
        <dbReference type="SAM" id="MobiDB-lite"/>
    </source>
</evidence>
<gene>
    <name evidence="2" type="ORF">JVT61DRAFT_5184</name>
</gene>
<dbReference type="EMBL" id="JAGFBS010000002">
    <property type="protein sequence ID" value="KAG6380800.1"/>
    <property type="molecule type" value="Genomic_DNA"/>
</dbReference>